<dbReference type="PROSITE" id="PS00211">
    <property type="entry name" value="ABC_TRANSPORTER_1"/>
    <property type="match status" value="1"/>
</dbReference>
<reference evidence="5" key="1">
    <citation type="submission" date="2018-05" db="EMBL/GenBank/DDBJ databases">
        <authorList>
            <person name="Lanie J.A."/>
            <person name="Ng W.-L."/>
            <person name="Kazmierczak K.M."/>
            <person name="Andrzejewski T.M."/>
            <person name="Davidsen T.M."/>
            <person name="Wayne K.J."/>
            <person name="Tettelin H."/>
            <person name="Glass J.I."/>
            <person name="Rusch D."/>
            <person name="Podicherti R."/>
            <person name="Tsui H.-C.T."/>
            <person name="Winkler M.E."/>
        </authorList>
    </citation>
    <scope>NUCLEOTIDE SEQUENCE</scope>
</reference>
<keyword evidence="2" id="KW-0547">Nucleotide-binding</keyword>
<evidence type="ECO:0000256" key="3">
    <source>
        <dbReference type="ARBA" id="ARBA00022840"/>
    </source>
</evidence>
<dbReference type="GO" id="GO:0005524">
    <property type="term" value="F:ATP binding"/>
    <property type="evidence" value="ECO:0007669"/>
    <property type="project" value="UniProtKB-KW"/>
</dbReference>
<evidence type="ECO:0000313" key="5">
    <source>
        <dbReference type="EMBL" id="SUZ79314.1"/>
    </source>
</evidence>
<name>A0A381QK82_9ZZZZ</name>
<dbReference type="AlphaFoldDB" id="A0A381QK82"/>
<organism evidence="5">
    <name type="scientific">marine metagenome</name>
    <dbReference type="NCBI Taxonomy" id="408172"/>
    <lineage>
        <taxon>unclassified sequences</taxon>
        <taxon>metagenomes</taxon>
        <taxon>ecological metagenomes</taxon>
    </lineage>
</organism>
<accession>A0A381QK82</accession>
<evidence type="ECO:0000256" key="2">
    <source>
        <dbReference type="ARBA" id="ARBA00022741"/>
    </source>
</evidence>
<dbReference type="SMART" id="SM00382">
    <property type="entry name" value="AAA"/>
    <property type="match status" value="1"/>
</dbReference>
<feature type="domain" description="ABC transporter" evidence="4">
    <location>
        <begin position="2"/>
        <end position="201"/>
    </location>
</feature>
<dbReference type="InterPro" id="IPR017871">
    <property type="entry name" value="ABC_transporter-like_CS"/>
</dbReference>
<protein>
    <recommendedName>
        <fullName evidence="4">ABC transporter domain-containing protein</fullName>
    </recommendedName>
</protein>
<dbReference type="Pfam" id="PF00005">
    <property type="entry name" value="ABC_tran"/>
    <property type="match status" value="1"/>
</dbReference>
<dbReference type="SUPFAM" id="SSF52540">
    <property type="entry name" value="P-loop containing nucleoside triphosphate hydrolases"/>
    <property type="match status" value="1"/>
</dbReference>
<dbReference type="PROSITE" id="PS50893">
    <property type="entry name" value="ABC_TRANSPORTER_2"/>
    <property type="match status" value="1"/>
</dbReference>
<keyword evidence="1" id="KW-0813">Transport</keyword>
<gene>
    <name evidence="5" type="ORF">METZ01_LOCUS32168</name>
</gene>
<keyword evidence="3" id="KW-0067">ATP-binding</keyword>
<dbReference type="InterPro" id="IPR003439">
    <property type="entry name" value="ABC_transporter-like_ATP-bd"/>
</dbReference>
<dbReference type="GO" id="GO:0016887">
    <property type="term" value="F:ATP hydrolysis activity"/>
    <property type="evidence" value="ECO:0007669"/>
    <property type="project" value="InterPro"/>
</dbReference>
<evidence type="ECO:0000256" key="1">
    <source>
        <dbReference type="ARBA" id="ARBA00022448"/>
    </source>
</evidence>
<dbReference type="InterPro" id="IPR051782">
    <property type="entry name" value="ABC_Transporter_VariousFunc"/>
</dbReference>
<dbReference type="PANTHER" id="PTHR42939:SF1">
    <property type="entry name" value="ABC TRANSPORTER ATP-BINDING PROTEIN ALBC-RELATED"/>
    <property type="match status" value="1"/>
</dbReference>
<dbReference type="InterPro" id="IPR003593">
    <property type="entry name" value="AAA+_ATPase"/>
</dbReference>
<sequence>MLEVKNLSKSFSSLCVIDNVSCKFKEGEIIALLGENGSGKTTMLKCLANIINIDNGEINYNNNQFIFINDKPNIFGDLNIKENLRCILSIYNQKINLNKYDKFITILGLENMQSVPLKYFSAGNLQRNKLLIALNLDWKYLFIDEPFSNLDDKGVSVFQTIFLNLKTQNKTILFSTHNFSSISDICDKSMSIKDGKIYYDD</sequence>
<proteinExistence type="predicted"/>
<dbReference type="CDD" id="cd03230">
    <property type="entry name" value="ABC_DR_subfamily_A"/>
    <property type="match status" value="1"/>
</dbReference>
<dbReference type="Gene3D" id="3.40.50.300">
    <property type="entry name" value="P-loop containing nucleotide triphosphate hydrolases"/>
    <property type="match status" value="1"/>
</dbReference>
<dbReference type="PANTHER" id="PTHR42939">
    <property type="entry name" value="ABC TRANSPORTER ATP-BINDING PROTEIN ALBC-RELATED"/>
    <property type="match status" value="1"/>
</dbReference>
<evidence type="ECO:0000259" key="4">
    <source>
        <dbReference type="PROSITE" id="PS50893"/>
    </source>
</evidence>
<dbReference type="EMBL" id="UINC01001383">
    <property type="protein sequence ID" value="SUZ79314.1"/>
    <property type="molecule type" value="Genomic_DNA"/>
</dbReference>
<dbReference type="InterPro" id="IPR027417">
    <property type="entry name" value="P-loop_NTPase"/>
</dbReference>